<dbReference type="Pfam" id="PF13409">
    <property type="entry name" value="GST_N_2"/>
    <property type="match status" value="1"/>
</dbReference>
<keyword evidence="4" id="KW-1185">Reference proteome</keyword>
<dbReference type="Gene3D" id="1.20.1050.10">
    <property type="match status" value="1"/>
</dbReference>
<evidence type="ECO:0000259" key="2">
    <source>
        <dbReference type="Pfam" id="PF22041"/>
    </source>
</evidence>
<dbReference type="Pfam" id="PF22041">
    <property type="entry name" value="GST_C_7"/>
    <property type="match status" value="1"/>
</dbReference>
<comment type="caution">
    <text evidence="3">The sequence shown here is derived from an EMBL/GenBank/DDBJ whole genome shotgun (WGS) entry which is preliminary data.</text>
</comment>
<gene>
    <name evidence="3" type="ORF">FJTKL_09949</name>
</gene>
<reference evidence="3 4" key="1">
    <citation type="submission" date="2024-03" db="EMBL/GenBank/DDBJ databases">
        <title>A high-quality draft genome sequence of Diaporthe vaccinii, a causative agent of upright dieback and viscid rot disease in cranberry plants.</title>
        <authorList>
            <person name="Sarrasin M."/>
            <person name="Lang B.F."/>
            <person name="Burger G."/>
        </authorList>
    </citation>
    <scope>NUCLEOTIDE SEQUENCE [LARGE SCALE GENOMIC DNA]</scope>
    <source>
        <strain evidence="3 4">IS7</strain>
    </source>
</reference>
<dbReference type="Proteomes" id="UP001600888">
    <property type="component" value="Unassembled WGS sequence"/>
</dbReference>
<sequence length="485" mass="53662">MASNVEPEIVLYDLACIKNVCFSPAVWRIRLLLNYKQVPYKTIFLEFLDIEPTLKGLGLVPGEAAKHLYTVPAIHHVPTNKYIMDSAPISRFLESTYPDPPVPLESELGREIEARARAVIGPIMYKSVMPREIRILAPRAAEYFRRTREAGLGGRQLEDLLDPAAEEQSWAGADEAMAAVGKLIRTNAADGPFVLGARPSYTDFFIAGALQSARTVDEGVFGRLVSKLNSNKSSLLELPQEVIDMVVCNLSGGSSENIIYLSLTCVYFFRLLGPLVQSILAEDTAPWAGERLIFVGDYADGLDIGDICTSDELREFEETEDEHGGNPLYHLTDDRVMCTESERAKAEPSDLSGDDIRQAGALEQHIRDKLTFEDSELFDRLTAIAKSTQLDADSSKHAPVLRNLTAKKYVQNDVIAKSDYAYSLGEVVGVFTQWTGDCSGTRDLDCVGQWAGNRFDIATMADVSEDGWTDVSRLAIQNLRKGMYK</sequence>
<dbReference type="Gene3D" id="3.40.30.10">
    <property type="entry name" value="Glutaredoxin"/>
    <property type="match status" value="1"/>
</dbReference>
<dbReference type="InterPro" id="IPR054416">
    <property type="entry name" value="GST_UstS-like_C"/>
</dbReference>
<evidence type="ECO:0000259" key="1">
    <source>
        <dbReference type="Pfam" id="PF13409"/>
    </source>
</evidence>
<accession>A0ABR4ELM6</accession>
<dbReference type="SUPFAM" id="SSF52833">
    <property type="entry name" value="Thioredoxin-like"/>
    <property type="match status" value="1"/>
</dbReference>
<dbReference type="InterPro" id="IPR004045">
    <property type="entry name" value="Glutathione_S-Trfase_N"/>
</dbReference>
<evidence type="ECO:0008006" key="5">
    <source>
        <dbReference type="Google" id="ProtNLM"/>
    </source>
</evidence>
<organism evidence="3 4">
    <name type="scientific">Diaporthe vaccinii</name>
    <dbReference type="NCBI Taxonomy" id="105482"/>
    <lineage>
        <taxon>Eukaryota</taxon>
        <taxon>Fungi</taxon>
        <taxon>Dikarya</taxon>
        <taxon>Ascomycota</taxon>
        <taxon>Pezizomycotina</taxon>
        <taxon>Sordariomycetes</taxon>
        <taxon>Sordariomycetidae</taxon>
        <taxon>Diaporthales</taxon>
        <taxon>Diaporthaceae</taxon>
        <taxon>Diaporthe</taxon>
        <taxon>Diaporthe eres species complex</taxon>
    </lineage>
</organism>
<protein>
    <recommendedName>
        <fullName evidence="5">GST N-terminal domain-containing protein</fullName>
    </recommendedName>
</protein>
<dbReference type="EMBL" id="JBAWTH010000043">
    <property type="protein sequence ID" value="KAL2283317.1"/>
    <property type="molecule type" value="Genomic_DNA"/>
</dbReference>
<feature type="domain" description="Glutathione S-transferase UstS-like C-terminal" evidence="2">
    <location>
        <begin position="119"/>
        <end position="217"/>
    </location>
</feature>
<evidence type="ECO:0000313" key="3">
    <source>
        <dbReference type="EMBL" id="KAL2283317.1"/>
    </source>
</evidence>
<proteinExistence type="predicted"/>
<evidence type="ECO:0000313" key="4">
    <source>
        <dbReference type="Proteomes" id="UP001600888"/>
    </source>
</evidence>
<name>A0ABR4ELM6_9PEZI</name>
<dbReference type="InterPro" id="IPR036249">
    <property type="entry name" value="Thioredoxin-like_sf"/>
</dbReference>
<feature type="domain" description="GST N-terminal" evidence="1">
    <location>
        <begin position="22"/>
        <end position="95"/>
    </location>
</feature>